<sequence length="467" mass="50885">MPTSMDSFRSHEYFPAGQYPDRTGFYGAPLCIARQRAAELGWTIREGMIASAPPSGVTTRATYETLRDELLHDLRKAMPVDIVLLSLHGAMVADGYDDCEGDVLDRVREIVGPDAIIGAELDLHAHLTRLMVDRADVLVLFKEYPHTDIVDRAQELVELCAQKHAKRIDPVAALVDCDMIVPMHTTRDPGMRFVQRMKSFEGKNGILSVSVAHGFATGDVPEMGTRVLVYSDGNAENAQKLARQLADELIGMREQLLVPYRSIDEALDEALAADGGPIVLADRPDNPGSGAPGDSTFILRRMLERGIGNAALGPLWDPVAVRIAFDAQPGARLTMRLGGKIGPLSGDPVDVRCVVKAIQPKLIMTGLAGAPVPMGDAALVEAEGIEIVLTSQRNQAMNTDLFTQMGCDLDTKKIVVVKSAQHFHASFSKIAHHIIYVGGQGVATPDWWTLSYEKIRKPKWPLDRKAG</sequence>
<feature type="domain" description="Microcystin LR degradation protein MlrC N-terminal" evidence="3">
    <location>
        <begin position="2"/>
        <end position="271"/>
    </location>
</feature>
<evidence type="ECO:0000259" key="3">
    <source>
        <dbReference type="Pfam" id="PF07364"/>
    </source>
</evidence>
<keyword evidence="1" id="KW-0482">Metalloprotease</keyword>
<dbReference type="InterPro" id="IPR010799">
    <property type="entry name" value="MlrC_C"/>
</dbReference>
<feature type="domain" description="Microcystin LR degradation protein MlrC C-terminal" evidence="2">
    <location>
        <begin position="280"/>
        <end position="454"/>
    </location>
</feature>
<proteinExistence type="inferred from homology"/>
<comment type="cofactor">
    <cofactor evidence="1">
        <name>Zn(2+)</name>
        <dbReference type="ChEBI" id="CHEBI:29105"/>
    </cofactor>
    <text evidence="1">Binds 1 zinc ion per subunit.</text>
</comment>
<organism evidence="4 5">
    <name type="scientific">Allopusillimonas soli</name>
    <dbReference type="NCBI Taxonomy" id="659016"/>
    <lineage>
        <taxon>Bacteria</taxon>
        <taxon>Pseudomonadati</taxon>
        <taxon>Pseudomonadota</taxon>
        <taxon>Betaproteobacteria</taxon>
        <taxon>Burkholderiales</taxon>
        <taxon>Alcaligenaceae</taxon>
        <taxon>Allopusillimonas</taxon>
    </lineage>
</organism>
<dbReference type="GO" id="GO:0008237">
    <property type="term" value="F:metallopeptidase activity"/>
    <property type="evidence" value="ECO:0007669"/>
    <property type="project" value="UniProtKB-KW"/>
</dbReference>
<dbReference type="EMBL" id="JACCEW010000001">
    <property type="protein sequence ID" value="NYT36053.1"/>
    <property type="molecule type" value="Genomic_DNA"/>
</dbReference>
<keyword evidence="1" id="KW-0645">Protease</keyword>
<protein>
    <recommendedName>
        <fullName evidence="1">Microcystinase C</fullName>
        <shortName evidence="1">MlrC</shortName>
    </recommendedName>
</protein>
<dbReference type="Pfam" id="PF07364">
    <property type="entry name" value="DUF1485"/>
    <property type="match status" value="1"/>
</dbReference>
<evidence type="ECO:0000313" key="4">
    <source>
        <dbReference type="EMBL" id="NYT36053.1"/>
    </source>
</evidence>
<dbReference type="Pfam" id="PF07171">
    <property type="entry name" value="MlrC_C"/>
    <property type="match status" value="1"/>
</dbReference>
<keyword evidence="1" id="KW-0378">Hydrolase</keyword>
<comment type="function">
    <text evidence="1">Involved in peptidolytic degradation of cyclic heptapeptide hepatotoxin microcystin (MC).</text>
</comment>
<dbReference type="Proteomes" id="UP000580517">
    <property type="component" value="Unassembled WGS sequence"/>
</dbReference>
<comment type="caution">
    <text evidence="4">The sequence shown here is derived from an EMBL/GenBank/DDBJ whole genome shotgun (WGS) entry which is preliminary data.</text>
</comment>
<dbReference type="GO" id="GO:0006508">
    <property type="term" value="P:proteolysis"/>
    <property type="evidence" value="ECO:0007669"/>
    <property type="project" value="UniProtKB-KW"/>
</dbReference>
<dbReference type="InterPro" id="IPR015995">
    <property type="entry name" value="MlrC_N"/>
</dbReference>
<dbReference type="InterPro" id="IPR009197">
    <property type="entry name" value="MlrC"/>
</dbReference>
<evidence type="ECO:0000313" key="5">
    <source>
        <dbReference type="Proteomes" id="UP000580517"/>
    </source>
</evidence>
<evidence type="ECO:0000259" key="2">
    <source>
        <dbReference type="Pfam" id="PF07171"/>
    </source>
</evidence>
<accession>A0A853F7H2</accession>
<keyword evidence="5" id="KW-1185">Reference proteome</keyword>
<gene>
    <name evidence="4" type="ORF">H0A68_04145</name>
</gene>
<dbReference type="PIRSF" id="PIRSF012702">
    <property type="entry name" value="UCP012702"/>
    <property type="match status" value="1"/>
</dbReference>
<dbReference type="GO" id="GO:0046872">
    <property type="term" value="F:metal ion binding"/>
    <property type="evidence" value="ECO:0007669"/>
    <property type="project" value="UniProtKB-KW"/>
</dbReference>
<evidence type="ECO:0000256" key="1">
    <source>
        <dbReference type="PIRNR" id="PIRNR012702"/>
    </source>
</evidence>
<dbReference type="AlphaFoldDB" id="A0A853F7H2"/>
<comment type="similarity">
    <text evidence="1">Belongs to the peptidase M81 family.</text>
</comment>
<reference evidence="4 5" key="1">
    <citation type="submission" date="2020-07" db="EMBL/GenBank/DDBJ databases">
        <title>Taxonomic revisions and descriptions of new bacterial species based on genomic comparisons in the high-G+C-content subgroup of the family Alcaligenaceae.</title>
        <authorList>
            <person name="Szabo A."/>
            <person name="Felfoldi T."/>
        </authorList>
    </citation>
    <scope>NUCLEOTIDE SEQUENCE [LARGE SCALE GENOMIC DNA]</scope>
    <source>
        <strain evidence="4 5">DSM 25264</strain>
    </source>
</reference>
<name>A0A853F7H2_9BURK</name>
<dbReference type="OrthoDB" id="5288421at2"/>
<keyword evidence="1" id="KW-0479">Metal-binding</keyword>